<gene>
    <name evidence="2" type="ORF">MS5N3_03620</name>
</gene>
<evidence type="ECO:0000256" key="1">
    <source>
        <dbReference type="SAM" id="SignalP"/>
    </source>
</evidence>
<comment type="caution">
    <text evidence="2">The sequence shown here is derived from an EMBL/GenBank/DDBJ whole genome shotgun (WGS) entry which is preliminary data.</text>
</comment>
<reference evidence="2 3" key="1">
    <citation type="journal article" date="2019" name="J. Gen. Appl. Microbiol.">
        <title>Aerobic degradation of cis-dichloroethene by the marine bacterium Marinobacter salsuginis strain 5N-3.</title>
        <authorList>
            <person name="Inoue Y."/>
            <person name="Fukunaga Y."/>
            <person name="Katsumata H."/>
            <person name="Ohji S."/>
            <person name="Hosoyama A."/>
            <person name="Mori K."/>
            <person name="Ando K."/>
        </authorList>
    </citation>
    <scope>NUCLEOTIDE SEQUENCE [LARGE SCALE GENOMIC DNA]</scope>
    <source>
        <strain evidence="2 3">5N-3</strain>
    </source>
</reference>
<feature type="signal peptide" evidence="1">
    <location>
        <begin position="1"/>
        <end position="23"/>
    </location>
</feature>
<protein>
    <submittedName>
        <fullName evidence="2">Uncharacterized protein</fullName>
    </submittedName>
</protein>
<sequence>MKRLVLLTLAASALLPAAPMLYAQDAPGVVTIEGTRIRGDQEVPTVMYLVPWQPPQVDELRAPEERLMVDQGLAPLERYEFQRFISYHQAFIKQNQAETGE</sequence>
<dbReference type="AlphaFoldDB" id="A0A5M3PJ35"/>
<keyword evidence="1" id="KW-0732">Signal</keyword>
<accession>A0A5M3PJ35</accession>
<dbReference type="Proteomes" id="UP000340077">
    <property type="component" value="Unassembled WGS sequence"/>
</dbReference>
<keyword evidence="3" id="KW-1185">Reference proteome</keyword>
<evidence type="ECO:0000313" key="3">
    <source>
        <dbReference type="Proteomes" id="UP000340077"/>
    </source>
</evidence>
<dbReference type="EMBL" id="BGZH01000001">
    <property type="protein sequence ID" value="GBO82911.1"/>
    <property type="molecule type" value="Genomic_DNA"/>
</dbReference>
<name>A0A5M3PJ35_9GAMM</name>
<proteinExistence type="predicted"/>
<feature type="chain" id="PRO_5024382140" evidence="1">
    <location>
        <begin position="24"/>
        <end position="101"/>
    </location>
</feature>
<dbReference type="RefSeq" id="WP_069183335.1">
    <property type="nucleotide sequence ID" value="NZ_BGZH01000001.1"/>
</dbReference>
<evidence type="ECO:0000313" key="2">
    <source>
        <dbReference type="EMBL" id="GBO82911.1"/>
    </source>
</evidence>
<organism evidence="2 3">
    <name type="scientific">Marinobacter salsuginis</name>
    <dbReference type="NCBI Taxonomy" id="418719"/>
    <lineage>
        <taxon>Bacteria</taxon>
        <taxon>Pseudomonadati</taxon>
        <taxon>Pseudomonadota</taxon>
        <taxon>Gammaproteobacteria</taxon>
        <taxon>Pseudomonadales</taxon>
        <taxon>Marinobacteraceae</taxon>
        <taxon>Marinobacter</taxon>
    </lineage>
</organism>